<evidence type="ECO:0000313" key="4">
    <source>
        <dbReference type="EMBL" id="GMI27264.1"/>
    </source>
</evidence>
<comment type="caution">
    <text evidence="4">The sequence shown here is derived from an EMBL/GenBank/DDBJ whole genome shotgun (WGS) entry which is preliminary data.</text>
</comment>
<protein>
    <submittedName>
        <fullName evidence="4">Uncharacterized protein</fullName>
    </submittedName>
</protein>
<reference evidence="5" key="1">
    <citation type="journal article" date="2023" name="Commun. Biol.">
        <title>Genome analysis of Parmales, the sister group of diatoms, reveals the evolutionary specialization of diatoms from phago-mixotrophs to photoautotrophs.</title>
        <authorList>
            <person name="Ban H."/>
            <person name="Sato S."/>
            <person name="Yoshikawa S."/>
            <person name="Yamada K."/>
            <person name="Nakamura Y."/>
            <person name="Ichinomiya M."/>
            <person name="Sato N."/>
            <person name="Blanc-Mathieu R."/>
            <person name="Endo H."/>
            <person name="Kuwata A."/>
            <person name="Ogata H."/>
        </authorList>
    </citation>
    <scope>NUCLEOTIDE SEQUENCE [LARGE SCALE GENOMIC DNA]</scope>
</reference>
<dbReference type="Pfam" id="PF12796">
    <property type="entry name" value="Ank_2"/>
    <property type="match status" value="1"/>
</dbReference>
<dbReference type="InterPro" id="IPR002110">
    <property type="entry name" value="Ankyrin_rpt"/>
</dbReference>
<dbReference type="OrthoDB" id="1577640at2759"/>
<dbReference type="PROSITE" id="PS50088">
    <property type="entry name" value="ANK_REPEAT"/>
    <property type="match status" value="1"/>
</dbReference>
<evidence type="ECO:0000256" key="1">
    <source>
        <dbReference type="ARBA" id="ARBA00022737"/>
    </source>
</evidence>
<gene>
    <name evidence="4" type="ORF">TrCOL_g6749</name>
</gene>
<dbReference type="PANTHER" id="PTHR24189:SF50">
    <property type="entry name" value="ANKYRIN REPEAT AND SOCS BOX PROTEIN 2"/>
    <property type="match status" value="1"/>
</dbReference>
<feature type="repeat" description="ANK" evidence="3">
    <location>
        <begin position="92"/>
        <end position="125"/>
    </location>
</feature>
<dbReference type="AlphaFoldDB" id="A0A9W7L3Y3"/>
<keyword evidence="5" id="KW-1185">Reference proteome</keyword>
<name>A0A9W7L3Y3_9STRA</name>
<dbReference type="Proteomes" id="UP001165065">
    <property type="component" value="Unassembled WGS sequence"/>
</dbReference>
<dbReference type="InterPro" id="IPR050745">
    <property type="entry name" value="Multifunctional_regulatory"/>
</dbReference>
<dbReference type="SUPFAM" id="SSF48403">
    <property type="entry name" value="Ankyrin repeat"/>
    <property type="match status" value="1"/>
</dbReference>
<proteinExistence type="predicted"/>
<evidence type="ECO:0000313" key="5">
    <source>
        <dbReference type="Proteomes" id="UP001165065"/>
    </source>
</evidence>
<keyword evidence="2 3" id="KW-0040">ANK repeat</keyword>
<dbReference type="InterPro" id="IPR036770">
    <property type="entry name" value="Ankyrin_rpt-contain_sf"/>
</dbReference>
<dbReference type="Gene3D" id="1.25.40.20">
    <property type="entry name" value="Ankyrin repeat-containing domain"/>
    <property type="match status" value="1"/>
</dbReference>
<sequence length="184" mass="19489">MELKYGKPGATDSEGFDPYRDSVGPGIYGGLVVRDKNGAPVIGEQYQGHNPVPGPVYAGGGYSRMSQALGDNKAVEKLLDEYPELVSEITTGGATPLHMCGMSRKNQLSTSLLISKGGDIEALDTYGYTPLHRMASNNLPIGARALLEAGAEGRRKTTRGEDAMSIAVGSNAIDVVEVLKELVY</sequence>
<organism evidence="4 5">
    <name type="scientific">Triparma columacea</name>
    <dbReference type="NCBI Taxonomy" id="722753"/>
    <lineage>
        <taxon>Eukaryota</taxon>
        <taxon>Sar</taxon>
        <taxon>Stramenopiles</taxon>
        <taxon>Ochrophyta</taxon>
        <taxon>Bolidophyceae</taxon>
        <taxon>Parmales</taxon>
        <taxon>Triparmaceae</taxon>
        <taxon>Triparma</taxon>
    </lineage>
</organism>
<evidence type="ECO:0000256" key="3">
    <source>
        <dbReference type="PROSITE-ProRule" id="PRU00023"/>
    </source>
</evidence>
<dbReference type="PANTHER" id="PTHR24189">
    <property type="entry name" value="MYOTROPHIN"/>
    <property type="match status" value="1"/>
</dbReference>
<dbReference type="EMBL" id="BRYA01000641">
    <property type="protein sequence ID" value="GMI27264.1"/>
    <property type="molecule type" value="Genomic_DNA"/>
</dbReference>
<evidence type="ECO:0000256" key="2">
    <source>
        <dbReference type="ARBA" id="ARBA00023043"/>
    </source>
</evidence>
<accession>A0A9W7L3Y3</accession>
<keyword evidence="1" id="KW-0677">Repeat</keyword>